<organism evidence="2 3">
    <name type="scientific">Pseudoalteromonas luteoviolacea DSM 6061</name>
    <dbReference type="NCBI Taxonomy" id="1365250"/>
    <lineage>
        <taxon>Bacteria</taxon>
        <taxon>Pseudomonadati</taxon>
        <taxon>Pseudomonadota</taxon>
        <taxon>Gammaproteobacteria</taxon>
        <taxon>Alteromonadales</taxon>
        <taxon>Pseudoalteromonadaceae</taxon>
        <taxon>Pseudoalteromonas</taxon>
    </lineage>
</organism>
<sequence>MISFKKISIVALALYSQFNLASTVEGYPSSKVTYTTSFVWYDNMSHPISDGQYIESESGQQYRVQNDQQLDLSYSSYPQCRDTMQYMCMPLPTVTAHVVKSRDGVFDKPVYFIKGLNVTADGISASGGEFNKYWYDHRLRDVFKPLLETGRDIVFIDYTGTDESLIPQSAQLVHFVETQMKAGNHQSTMMGYSYGGLIAKQALNLMESSRYNHEFFNYISIDAPHKGANIPYTITDTIGRIKGRLEDARGCSWISSCDKARKNARRMYSSLTEGLAAKLLVTGKDSFQYFRKLANEGYPSTYNVAFSNGSYTGTSAGLPTNTQMARFEADYQVYGDTYYTLKSLNISSQYKMGHYYRSHNFDNAPGSYAVTGQMLQTFFDNNGNIRRVTNNLLSNNKKPTFITTASALDLNTNDFTSSFNLNSISTPFDKVYAVYGSNLSHTNFSYHKNNLISEVKKAN</sequence>
<protein>
    <recommendedName>
        <fullName evidence="4">DUF676 domain-containing protein</fullName>
    </recommendedName>
</protein>
<gene>
    <name evidence="2" type="ORF">N475_17105</name>
</gene>
<evidence type="ECO:0008006" key="4">
    <source>
        <dbReference type="Google" id="ProtNLM"/>
    </source>
</evidence>
<proteinExistence type="predicted"/>
<dbReference type="InterPro" id="IPR029058">
    <property type="entry name" value="AB_hydrolase_fold"/>
</dbReference>
<feature type="signal peptide" evidence="1">
    <location>
        <begin position="1"/>
        <end position="21"/>
    </location>
</feature>
<evidence type="ECO:0000313" key="3">
    <source>
        <dbReference type="Proteomes" id="UP000076643"/>
    </source>
</evidence>
<evidence type="ECO:0000313" key="2">
    <source>
        <dbReference type="EMBL" id="KZN37135.1"/>
    </source>
</evidence>
<evidence type="ECO:0000256" key="1">
    <source>
        <dbReference type="SAM" id="SignalP"/>
    </source>
</evidence>
<comment type="caution">
    <text evidence="2">The sequence shown here is derived from an EMBL/GenBank/DDBJ whole genome shotgun (WGS) entry which is preliminary data.</text>
</comment>
<feature type="chain" id="PRO_5007881725" description="DUF676 domain-containing protein" evidence="1">
    <location>
        <begin position="22"/>
        <end position="459"/>
    </location>
</feature>
<accession>A0A166WCE8</accession>
<dbReference type="Proteomes" id="UP000076643">
    <property type="component" value="Unassembled WGS sequence"/>
</dbReference>
<reference evidence="2 3" key="1">
    <citation type="submission" date="2013-07" db="EMBL/GenBank/DDBJ databases">
        <title>Comparative Genomic and Metabolomic Analysis of Twelve Strains of Pseudoalteromonas luteoviolacea.</title>
        <authorList>
            <person name="Vynne N.G."/>
            <person name="Mansson M."/>
            <person name="Gram L."/>
        </authorList>
    </citation>
    <scope>NUCLEOTIDE SEQUENCE [LARGE SCALE GENOMIC DNA]</scope>
    <source>
        <strain evidence="2 3">DSM 6061</strain>
    </source>
</reference>
<dbReference type="PATRIC" id="fig|1365250.3.peg.3022"/>
<dbReference type="SUPFAM" id="SSF53474">
    <property type="entry name" value="alpha/beta-Hydrolases"/>
    <property type="match status" value="1"/>
</dbReference>
<keyword evidence="1" id="KW-0732">Signal</keyword>
<dbReference type="EMBL" id="AUYB01000105">
    <property type="protein sequence ID" value="KZN37135.1"/>
    <property type="molecule type" value="Genomic_DNA"/>
</dbReference>
<dbReference type="RefSeq" id="WP_063358867.1">
    <property type="nucleotide sequence ID" value="NZ_AQHB01000049.1"/>
</dbReference>
<dbReference type="Gene3D" id="3.40.50.1820">
    <property type="entry name" value="alpha/beta hydrolase"/>
    <property type="match status" value="1"/>
</dbReference>
<dbReference type="AlphaFoldDB" id="A0A166WCE8"/>
<keyword evidence="3" id="KW-1185">Reference proteome</keyword>
<name>A0A166WCE8_9GAMM</name>